<accession>I0ZAR6</accession>
<dbReference type="GeneID" id="17045750"/>
<keyword evidence="3" id="KW-1185">Reference proteome</keyword>
<gene>
    <name evidence="2" type="ORF">COCSUDRAFT_64358</name>
</gene>
<dbReference type="OrthoDB" id="510209at2759"/>
<feature type="region of interest" description="Disordered" evidence="1">
    <location>
        <begin position="298"/>
        <end position="318"/>
    </location>
</feature>
<evidence type="ECO:0000256" key="1">
    <source>
        <dbReference type="SAM" id="MobiDB-lite"/>
    </source>
</evidence>
<proteinExistence type="predicted"/>
<reference evidence="2 3" key="1">
    <citation type="journal article" date="2012" name="Genome Biol.">
        <title>The genome of the polar eukaryotic microalga coccomyxa subellipsoidea reveals traits of cold adaptation.</title>
        <authorList>
            <person name="Blanc G."/>
            <person name="Agarkova I."/>
            <person name="Grimwood J."/>
            <person name="Kuo A."/>
            <person name="Brueggeman A."/>
            <person name="Dunigan D."/>
            <person name="Gurnon J."/>
            <person name="Ladunga I."/>
            <person name="Lindquist E."/>
            <person name="Lucas S."/>
            <person name="Pangilinan J."/>
            <person name="Proschold T."/>
            <person name="Salamov A."/>
            <person name="Schmutz J."/>
            <person name="Weeks D."/>
            <person name="Yamada T."/>
            <person name="Claverie J.M."/>
            <person name="Grigoriev I."/>
            <person name="Van Etten J."/>
            <person name="Lomsadze A."/>
            <person name="Borodovsky M."/>
        </authorList>
    </citation>
    <scope>NUCLEOTIDE SEQUENCE [LARGE SCALE GENOMIC DNA]</scope>
    <source>
        <strain evidence="2 3">C-169</strain>
    </source>
</reference>
<evidence type="ECO:0000313" key="2">
    <source>
        <dbReference type="EMBL" id="EIE27735.1"/>
    </source>
</evidence>
<dbReference type="RefSeq" id="XP_005652279.1">
    <property type="nucleotide sequence ID" value="XM_005652222.1"/>
</dbReference>
<comment type="caution">
    <text evidence="2">The sequence shown here is derived from an EMBL/GenBank/DDBJ whole genome shotgun (WGS) entry which is preliminary data.</text>
</comment>
<sequence>MTRICALYQPSNIARLARAKGYPYARPSSSFLYISGSVYLFEDAAWGGTQHLGSLQITAPDGTQQRAQTVLEQLGIQWSPTDIRTPVLAVGSNAGPEQLLRKYPPMLFRDGVLIPVVRCVLPNFDVAYSPCITSYGSCSATLEYSPGTAVEIFVTFLTTPQLKRMHETEGAYFLTELRQVELQLGQEGKEAAALLCTVYQYNHQSGTLHLPLGDGAPTPVAIKEIRAEGRKFPALDQTEMQHAVRTFVTKLEKTNTAPLPINGAQVQNGTAVSQAAAVTSAGNGSVPTAHEETRLPFNSGRTAQAPDALKLGSNDSQGDEASIDAWILENLDIIKARTERVEFLVAAAKPQQYPHVDVLMTIGDIYDVSVA</sequence>
<organism evidence="2 3">
    <name type="scientific">Coccomyxa subellipsoidea (strain C-169)</name>
    <name type="common">Green microalga</name>
    <dbReference type="NCBI Taxonomy" id="574566"/>
    <lineage>
        <taxon>Eukaryota</taxon>
        <taxon>Viridiplantae</taxon>
        <taxon>Chlorophyta</taxon>
        <taxon>core chlorophytes</taxon>
        <taxon>Trebouxiophyceae</taxon>
        <taxon>Trebouxiophyceae incertae sedis</taxon>
        <taxon>Coccomyxaceae</taxon>
        <taxon>Coccomyxa</taxon>
        <taxon>Coccomyxa subellipsoidea</taxon>
    </lineage>
</organism>
<evidence type="ECO:0000313" key="3">
    <source>
        <dbReference type="Proteomes" id="UP000007264"/>
    </source>
</evidence>
<protein>
    <submittedName>
        <fullName evidence="2">Uncharacterized protein</fullName>
    </submittedName>
</protein>
<name>I0ZAR6_COCSC</name>
<dbReference type="Proteomes" id="UP000007264">
    <property type="component" value="Unassembled WGS sequence"/>
</dbReference>
<dbReference type="EMBL" id="AGSI01000001">
    <property type="protein sequence ID" value="EIE27735.1"/>
    <property type="molecule type" value="Genomic_DNA"/>
</dbReference>
<dbReference type="AlphaFoldDB" id="I0ZAR6"/>
<dbReference type="Gene3D" id="3.10.490.10">
    <property type="entry name" value="Gamma-glutamyl cyclotransferase-like"/>
    <property type="match status" value="1"/>
</dbReference>
<dbReference type="KEGG" id="csl:COCSUDRAFT_64358"/>
<dbReference type="eggNOG" id="ENOG502SR6I">
    <property type="taxonomic scope" value="Eukaryota"/>
</dbReference>